<evidence type="ECO:0000313" key="4">
    <source>
        <dbReference type="Proteomes" id="UP000886476"/>
    </source>
</evidence>
<gene>
    <name evidence="3" type="ORF">HL667_30340</name>
</gene>
<dbReference type="EMBL" id="JABFDN010000016">
    <property type="protein sequence ID" value="NPU69338.1"/>
    <property type="molecule type" value="Genomic_DNA"/>
</dbReference>
<dbReference type="Proteomes" id="UP000886476">
    <property type="component" value="Unassembled WGS sequence"/>
</dbReference>
<reference evidence="3" key="1">
    <citation type="submission" date="2020-05" db="EMBL/GenBank/DDBJ databases">
        <title>Nod-independent and nitrogen-fixing Bradyrhizobium aeschynomene sp. nov. isolated from nodules of Aeschynomene indica.</title>
        <authorList>
            <person name="Zhang Z."/>
        </authorList>
    </citation>
    <scope>NUCLEOTIDE SEQUENCE</scope>
    <source>
        <strain evidence="3">83012</strain>
    </source>
</reference>
<sequence length="228" mass="23038">MTSIRTIMISSALLAAASAAAGLIAPAAAQSGDMSFFLTSNGPGNGGNLGGLAGADKHCQTLAQAAGAGAKTWRAYLSTQAADGQPAVNARDRIGKGPWQNAKGVVVAKDVADLHGASNNLTKQTALSEKGEVINGRGDTPNRHDVLTGSQADGTAFAAGEDRTCRNWTSATAGAAMVGHSDRIGLRDDEPSKSWNTSHPSRGPDGGCSQADLKSTGGDGLLYCFAAN</sequence>
<dbReference type="InterPro" id="IPR016187">
    <property type="entry name" value="CTDL_fold"/>
</dbReference>
<dbReference type="PROSITE" id="PS51318">
    <property type="entry name" value="TAT"/>
    <property type="match status" value="1"/>
</dbReference>
<dbReference type="Gene3D" id="3.10.100.10">
    <property type="entry name" value="Mannose-Binding Protein A, subunit A"/>
    <property type="match status" value="1"/>
</dbReference>
<evidence type="ECO:0000313" key="3">
    <source>
        <dbReference type="EMBL" id="NPU69338.1"/>
    </source>
</evidence>
<evidence type="ECO:0000256" key="1">
    <source>
        <dbReference type="SAM" id="MobiDB-lite"/>
    </source>
</evidence>
<accession>A0ABX2CMH9</accession>
<feature type="compositionally biased region" description="Basic and acidic residues" evidence="1">
    <location>
        <begin position="180"/>
        <end position="192"/>
    </location>
</feature>
<comment type="caution">
    <text evidence="3">The sequence shown here is derived from an EMBL/GenBank/DDBJ whole genome shotgun (WGS) entry which is preliminary data.</text>
</comment>
<proteinExistence type="predicted"/>
<dbReference type="InterPro" id="IPR006311">
    <property type="entry name" value="TAT_signal"/>
</dbReference>
<feature type="chain" id="PRO_5046285467" evidence="2">
    <location>
        <begin position="30"/>
        <end position="228"/>
    </location>
</feature>
<feature type="region of interest" description="Disordered" evidence="1">
    <location>
        <begin position="179"/>
        <end position="210"/>
    </location>
</feature>
<evidence type="ECO:0000256" key="2">
    <source>
        <dbReference type="SAM" id="SignalP"/>
    </source>
</evidence>
<dbReference type="SUPFAM" id="SSF56436">
    <property type="entry name" value="C-type lectin-like"/>
    <property type="match status" value="1"/>
</dbReference>
<protein>
    <submittedName>
        <fullName evidence="3">Lectin</fullName>
    </submittedName>
</protein>
<keyword evidence="4" id="KW-1185">Reference proteome</keyword>
<feature type="signal peptide" evidence="2">
    <location>
        <begin position="1"/>
        <end position="29"/>
    </location>
</feature>
<dbReference type="InterPro" id="IPR016186">
    <property type="entry name" value="C-type_lectin-like/link_sf"/>
</dbReference>
<dbReference type="RefSeq" id="WP_172114389.1">
    <property type="nucleotide sequence ID" value="NZ_JABFDN010000016.1"/>
</dbReference>
<name>A0ABX2CMH9_9BRAD</name>
<keyword evidence="2" id="KW-0732">Signal</keyword>
<organism evidence="3 4">
    <name type="scientific">Bradyrhizobium aeschynomenes</name>
    <dbReference type="NCBI Taxonomy" id="2734909"/>
    <lineage>
        <taxon>Bacteria</taxon>
        <taxon>Pseudomonadati</taxon>
        <taxon>Pseudomonadota</taxon>
        <taxon>Alphaproteobacteria</taxon>
        <taxon>Hyphomicrobiales</taxon>
        <taxon>Nitrobacteraceae</taxon>
        <taxon>Bradyrhizobium</taxon>
    </lineage>
</organism>